<gene>
    <name evidence="12" type="ORF">RD792_010350</name>
</gene>
<keyword evidence="3 9" id="KW-0812">Transmembrane</keyword>
<dbReference type="InterPro" id="IPR011047">
    <property type="entry name" value="Quinoprotein_ADH-like_sf"/>
</dbReference>
<evidence type="ECO:0000256" key="9">
    <source>
        <dbReference type="SAM" id="Phobius"/>
    </source>
</evidence>
<comment type="caution">
    <text evidence="12">The sequence shown here is derived from an EMBL/GenBank/DDBJ whole genome shotgun (WGS) entry which is preliminary data.</text>
</comment>
<dbReference type="Pfam" id="PF00069">
    <property type="entry name" value="Pkinase"/>
    <property type="match status" value="1"/>
</dbReference>
<evidence type="ECO:0000256" key="4">
    <source>
        <dbReference type="ARBA" id="ARBA00022729"/>
    </source>
</evidence>
<evidence type="ECO:0000256" key="1">
    <source>
        <dbReference type="ARBA" id="ARBA00004167"/>
    </source>
</evidence>
<keyword evidence="9" id="KW-0472">Membrane</keyword>
<dbReference type="PROSITE" id="PS51392">
    <property type="entry name" value="KEN"/>
    <property type="match status" value="1"/>
</dbReference>
<keyword evidence="4" id="KW-0732">Signal</keyword>
<evidence type="ECO:0000259" key="11">
    <source>
        <dbReference type="PROSITE" id="PS51392"/>
    </source>
</evidence>
<dbReference type="PANTHER" id="PTHR13954:SF6">
    <property type="entry name" value="NON-SPECIFIC SERINE_THREONINE PROTEIN KINASE"/>
    <property type="match status" value="1"/>
</dbReference>
<dbReference type="Gene3D" id="1.10.510.10">
    <property type="entry name" value="Transferase(Phosphotransferase) domain 1"/>
    <property type="match status" value="1"/>
</dbReference>
<dbReference type="InterPro" id="IPR011009">
    <property type="entry name" value="Kinase-like_dom_sf"/>
</dbReference>
<evidence type="ECO:0000256" key="2">
    <source>
        <dbReference type="ARBA" id="ARBA00022679"/>
    </source>
</evidence>
<feature type="transmembrane region" description="Helical" evidence="9">
    <location>
        <begin position="217"/>
        <end position="238"/>
    </location>
</feature>
<feature type="domain" description="Protein kinase" evidence="10">
    <location>
        <begin position="309"/>
        <end position="593"/>
    </location>
</feature>
<feature type="region of interest" description="Disordered" evidence="8">
    <location>
        <begin position="1"/>
        <end position="54"/>
    </location>
</feature>
<evidence type="ECO:0000313" key="12">
    <source>
        <dbReference type="EMBL" id="KAK4483170.1"/>
    </source>
</evidence>
<dbReference type="PANTHER" id="PTHR13954">
    <property type="entry name" value="IRE1-RELATED"/>
    <property type="match status" value="1"/>
</dbReference>
<keyword evidence="5" id="KW-0547">Nucleotide-binding</keyword>
<dbReference type="SMART" id="SM00220">
    <property type="entry name" value="S_TKc"/>
    <property type="match status" value="1"/>
</dbReference>
<dbReference type="SUPFAM" id="SSF50998">
    <property type="entry name" value="Quinoprotein alcohol dehydrogenase-like"/>
    <property type="match status" value="1"/>
</dbReference>
<evidence type="ECO:0000256" key="3">
    <source>
        <dbReference type="ARBA" id="ARBA00022692"/>
    </source>
</evidence>
<evidence type="ECO:0000256" key="7">
    <source>
        <dbReference type="ARBA" id="ARBA00022989"/>
    </source>
</evidence>
<dbReference type="InterPro" id="IPR038357">
    <property type="entry name" value="KEN_sf"/>
</dbReference>
<dbReference type="InterPro" id="IPR045133">
    <property type="entry name" value="IRE1/2-like"/>
</dbReference>
<evidence type="ECO:0000259" key="10">
    <source>
        <dbReference type="PROSITE" id="PS50011"/>
    </source>
</evidence>
<dbReference type="PROSITE" id="PS00108">
    <property type="entry name" value="PROTEIN_KINASE_ST"/>
    <property type="match status" value="1"/>
</dbReference>
<keyword evidence="2" id="KW-0808">Transferase</keyword>
<accession>A0ABR0D1T9</accession>
<organism evidence="12 13">
    <name type="scientific">Penstemon davidsonii</name>
    <dbReference type="NCBI Taxonomy" id="160366"/>
    <lineage>
        <taxon>Eukaryota</taxon>
        <taxon>Viridiplantae</taxon>
        <taxon>Streptophyta</taxon>
        <taxon>Embryophyta</taxon>
        <taxon>Tracheophyta</taxon>
        <taxon>Spermatophyta</taxon>
        <taxon>Magnoliopsida</taxon>
        <taxon>eudicotyledons</taxon>
        <taxon>Gunneridae</taxon>
        <taxon>Pentapetalae</taxon>
        <taxon>asterids</taxon>
        <taxon>lamiids</taxon>
        <taxon>Lamiales</taxon>
        <taxon>Plantaginaceae</taxon>
        <taxon>Cheloneae</taxon>
        <taxon>Penstemon</taxon>
    </lineage>
</organism>
<feature type="domain" description="KEN" evidence="11">
    <location>
        <begin position="596"/>
        <end position="727"/>
    </location>
</feature>
<keyword evidence="6" id="KW-0067">ATP-binding</keyword>
<keyword evidence="7 9" id="KW-1133">Transmembrane helix</keyword>
<dbReference type="Gene3D" id="3.30.200.20">
    <property type="entry name" value="Phosphorylase Kinase, domain 1"/>
    <property type="match status" value="1"/>
</dbReference>
<feature type="compositionally biased region" description="Polar residues" evidence="8">
    <location>
        <begin position="10"/>
        <end position="25"/>
    </location>
</feature>
<feature type="region of interest" description="Disordered" evidence="8">
    <location>
        <begin position="251"/>
        <end position="275"/>
    </location>
</feature>
<dbReference type="InterPro" id="IPR010513">
    <property type="entry name" value="KEN_dom"/>
</dbReference>
<reference evidence="12 13" key="1">
    <citation type="journal article" date="2023" name="bioRxiv">
        <title>Genome report: Whole genome sequence and annotation of Penstemon davidsonii.</title>
        <authorList>
            <person name="Ostevik K.L."/>
            <person name="Alabady M."/>
            <person name="Zhang M."/>
            <person name="Rausher M.D."/>
        </authorList>
    </citation>
    <scope>NUCLEOTIDE SEQUENCE [LARGE SCALE GENOMIC DNA]</scope>
    <source>
        <strain evidence="12">DNT005</strain>
        <tissue evidence="12">Whole leaf</tissue>
    </source>
</reference>
<dbReference type="EMBL" id="JAYDYQ010002534">
    <property type="protein sequence ID" value="KAK4483170.1"/>
    <property type="molecule type" value="Genomic_DNA"/>
</dbReference>
<comment type="subcellular location">
    <subcellularLocation>
        <location evidence="1">Membrane</location>
        <topology evidence="1">Single-pass membrane protein</topology>
    </subcellularLocation>
</comment>
<proteinExistence type="predicted"/>
<sequence>MLRPARPYRSDSQMENLRTPNTHGASQLEPKDDFFCEKSESGGGEGRRWSKNEAPAPSIETRVALYKGYSKTKIRKYDRALVVAVDGTIYYVDTRTGKIKWSFCSTPSVHSSLHLPQREDDTKVFYIDCEEDWELSVHGIDLKKVICLQDGRSLASRLQSAFPGDRVISLSSPRHNIMYDAKKNVLHFHSGYEEKKMLALPASSGNLVEYQNSARSIYITVATLFLGVVVCFLAFWWFKKRRSKANLSNDVGSEQIHGRDGVTSSSTNLPNDVGSEQKVEWGTGVTDSSTKVSNDVDNYESKHKLGKLVISEEIIGMGSDGTVVFEGNLDKRLVAVKRMNKTHIKLAEKQMAHLLKSDNHPNIVRYYGIDEDRDFVYLILERCTCSLSDLVKVYVSNIQGPQVQRNEQLLEIFGTKGEFRLLENNGHPSALFLKLMRDIVFGLSYLHNEKRIVHRDLKPQNILVTKNGTLVFAKISDMGISKALDEGKSSLPKNATGNGTFGWRAPELIDRKKRQTPAVDLFSLGCILFYCITGGKHPFGKSYVDRERNIVADQKDLKMINNLPEAKDLIFQLLNLDPELRPTAAKVLKHPFFWDAEKRVSFLCAVSDHINLGPRNASCLTPELEKINNLVFGTEWKTKLDSDIIRDLNNLNIRYRYDSVSELLRLIRNLSHHCKDYSRSTKTVLGSGTPEGILKYFSTCFPELLMGVYKTVLSHSANEQEFEKFFE</sequence>
<evidence type="ECO:0000256" key="5">
    <source>
        <dbReference type="ARBA" id="ARBA00022741"/>
    </source>
</evidence>
<dbReference type="Pfam" id="PF06479">
    <property type="entry name" value="Ribonuc_2-5A"/>
    <property type="match status" value="1"/>
</dbReference>
<keyword evidence="13" id="KW-1185">Reference proteome</keyword>
<dbReference type="InterPro" id="IPR000719">
    <property type="entry name" value="Prot_kinase_dom"/>
</dbReference>
<feature type="compositionally biased region" description="Basic and acidic residues" evidence="8">
    <location>
        <begin position="29"/>
        <end position="51"/>
    </location>
</feature>
<evidence type="ECO:0000256" key="6">
    <source>
        <dbReference type="ARBA" id="ARBA00022840"/>
    </source>
</evidence>
<evidence type="ECO:0000313" key="13">
    <source>
        <dbReference type="Proteomes" id="UP001291926"/>
    </source>
</evidence>
<dbReference type="PROSITE" id="PS50011">
    <property type="entry name" value="PROTEIN_KINASE_DOM"/>
    <property type="match status" value="1"/>
</dbReference>
<protein>
    <recommendedName>
        <fullName evidence="14">Non-specific serine/threonine protein kinase</fullName>
    </recommendedName>
</protein>
<dbReference type="Gene3D" id="1.20.1440.180">
    <property type="entry name" value="KEN domain"/>
    <property type="match status" value="1"/>
</dbReference>
<evidence type="ECO:0000256" key="8">
    <source>
        <dbReference type="SAM" id="MobiDB-lite"/>
    </source>
</evidence>
<dbReference type="SUPFAM" id="SSF56112">
    <property type="entry name" value="Protein kinase-like (PK-like)"/>
    <property type="match status" value="1"/>
</dbReference>
<dbReference type="Proteomes" id="UP001291926">
    <property type="component" value="Unassembled WGS sequence"/>
</dbReference>
<evidence type="ECO:0008006" key="14">
    <source>
        <dbReference type="Google" id="ProtNLM"/>
    </source>
</evidence>
<dbReference type="InterPro" id="IPR008271">
    <property type="entry name" value="Ser/Thr_kinase_AS"/>
</dbReference>
<name>A0ABR0D1T9_9LAMI</name>